<feature type="transmembrane region" description="Helical" evidence="1">
    <location>
        <begin position="81"/>
        <end position="105"/>
    </location>
</feature>
<evidence type="ECO:0000313" key="2">
    <source>
        <dbReference type="EMBL" id="GAA1747904.1"/>
    </source>
</evidence>
<accession>A0ABN2K416</accession>
<comment type="caution">
    <text evidence="2">The sequence shown here is derived from an EMBL/GenBank/DDBJ whole genome shotgun (WGS) entry which is preliminary data.</text>
</comment>
<sequence length="115" mass="12084">MIDWLAFLLVFVAAFVSSAVVVSAYALGIRLLTISGRTPIVTPAEFTDAITIVTPAEARQAEKRAAKAARKSPLSDGQKRAALVCAWACFALSGFAVLFGIYLIVGEKVLGLLGA</sequence>
<keyword evidence="1" id="KW-0812">Transmembrane</keyword>
<evidence type="ECO:0008006" key="4">
    <source>
        <dbReference type="Google" id="ProtNLM"/>
    </source>
</evidence>
<evidence type="ECO:0000256" key="1">
    <source>
        <dbReference type="SAM" id="Phobius"/>
    </source>
</evidence>
<reference evidence="2 3" key="1">
    <citation type="journal article" date="2019" name="Int. J. Syst. Evol. Microbiol.">
        <title>The Global Catalogue of Microorganisms (GCM) 10K type strain sequencing project: providing services to taxonomists for standard genome sequencing and annotation.</title>
        <authorList>
            <consortium name="The Broad Institute Genomics Platform"/>
            <consortium name="The Broad Institute Genome Sequencing Center for Infectious Disease"/>
            <person name="Wu L."/>
            <person name="Ma J."/>
        </authorList>
    </citation>
    <scope>NUCLEOTIDE SEQUENCE [LARGE SCALE GENOMIC DNA]</scope>
    <source>
        <strain evidence="2 3">JCM 14319</strain>
    </source>
</reference>
<organism evidence="2 3">
    <name type="scientific">Agromyces humatus</name>
    <dbReference type="NCBI Taxonomy" id="279573"/>
    <lineage>
        <taxon>Bacteria</taxon>
        <taxon>Bacillati</taxon>
        <taxon>Actinomycetota</taxon>
        <taxon>Actinomycetes</taxon>
        <taxon>Micrococcales</taxon>
        <taxon>Microbacteriaceae</taxon>
        <taxon>Agromyces</taxon>
    </lineage>
</organism>
<feature type="transmembrane region" description="Helical" evidence="1">
    <location>
        <begin position="6"/>
        <end position="27"/>
    </location>
</feature>
<proteinExistence type="predicted"/>
<keyword evidence="3" id="KW-1185">Reference proteome</keyword>
<evidence type="ECO:0000313" key="3">
    <source>
        <dbReference type="Proteomes" id="UP001500506"/>
    </source>
</evidence>
<keyword evidence="1" id="KW-0472">Membrane</keyword>
<gene>
    <name evidence="2" type="ORF">GCM10009747_01300</name>
</gene>
<keyword evidence="1" id="KW-1133">Transmembrane helix</keyword>
<dbReference type="EMBL" id="BAAANH010000001">
    <property type="protein sequence ID" value="GAA1747904.1"/>
    <property type="molecule type" value="Genomic_DNA"/>
</dbReference>
<protein>
    <recommendedName>
        <fullName evidence="4">Peptidase</fullName>
    </recommendedName>
</protein>
<dbReference type="Proteomes" id="UP001500506">
    <property type="component" value="Unassembled WGS sequence"/>
</dbReference>
<name>A0ABN2K416_9MICO</name>
<dbReference type="RefSeq" id="WP_232496592.1">
    <property type="nucleotide sequence ID" value="NZ_BAAANH010000001.1"/>
</dbReference>